<name>A0AAV7WSX9_PLEWA</name>
<reference evidence="2" key="1">
    <citation type="journal article" date="2022" name="bioRxiv">
        <title>Sequencing and chromosome-scale assembly of the giantPleurodeles waltlgenome.</title>
        <authorList>
            <person name="Brown T."/>
            <person name="Elewa A."/>
            <person name="Iarovenko S."/>
            <person name="Subramanian E."/>
            <person name="Araus A.J."/>
            <person name="Petzold A."/>
            <person name="Susuki M."/>
            <person name="Suzuki K.-i.T."/>
            <person name="Hayashi T."/>
            <person name="Toyoda A."/>
            <person name="Oliveira C."/>
            <person name="Osipova E."/>
            <person name="Leigh N.D."/>
            <person name="Simon A."/>
            <person name="Yun M.H."/>
        </authorList>
    </citation>
    <scope>NUCLEOTIDE SEQUENCE</scope>
    <source>
        <strain evidence="2">20211129_DDA</strain>
        <tissue evidence="2">Liver</tissue>
    </source>
</reference>
<feature type="region of interest" description="Disordered" evidence="1">
    <location>
        <begin position="55"/>
        <end position="95"/>
    </location>
</feature>
<dbReference type="EMBL" id="JANPWB010000001">
    <property type="protein sequence ID" value="KAJ1217188.1"/>
    <property type="molecule type" value="Genomic_DNA"/>
</dbReference>
<dbReference type="AlphaFoldDB" id="A0AAV7WSX9"/>
<sequence length="95" mass="10136">MPPGDGYITPRVHEAPVPPSVATTREWQCQPEVGAGHPLLLPSAGVLCSQVRRPRLTQTASARPQADSAKALSARPPQVNARHRWQPQGAMGSPT</sequence>
<accession>A0AAV7WSX9</accession>
<evidence type="ECO:0000256" key="1">
    <source>
        <dbReference type="SAM" id="MobiDB-lite"/>
    </source>
</evidence>
<keyword evidence="3" id="KW-1185">Reference proteome</keyword>
<organism evidence="2 3">
    <name type="scientific">Pleurodeles waltl</name>
    <name type="common">Iberian ribbed newt</name>
    <dbReference type="NCBI Taxonomy" id="8319"/>
    <lineage>
        <taxon>Eukaryota</taxon>
        <taxon>Metazoa</taxon>
        <taxon>Chordata</taxon>
        <taxon>Craniata</taxon>
        <taxon>Vertebrata</taxon>
        <taxon>Euteleostomi</taxon>
        <taxon>Amphibia</taxon>
        <taxon>Batrachia</taxon>
        <taxon>Caudata</taxon>
        <taxon>Salamandroidea</taxon>
        <taxon>Salamandridae</taxon>
        <taxon>Pleurodelinae</taxon>
        <taxon>Pleurodeles</taxon>
    </lineage>
</organism>
<gene>
    <name evidence="2" type="ORF">NDU88_004783</name>
</gene>
<comment type="caution">
    <text evidence="2">The sequence shown here is derived from an EMBL/GenBank/DDBJ whole genome shotgun (WGS) entry which is preliminary data.</text>
</comment>
<dbReference type="Proteomes" id="UP001066276">
    <property type="component" value="Chromosome 1_1"/>
</dbReference>
<evidence type="ECO:0000313" key="3">
    <source>
        <dbReference type="Proteomes" id="UP001066276"/>
    </source>
</evidence>
<evidence type="ECO:0000313" key="2">
    <source>
        <dbReference type="EMBL" id="KAJ1217188.1"/>
    </source>
</evidence>
<proteinExistence type="predicted"/>
<protein>
    <submittedName>
        <fullName evidence="2">Uncharacterized protein</fullName>
    </submittedName>
</protein>